<dbReference type="PANTHER" id="PTHR34220">
    <property type="entry name" value="SENSOR HISTIDINE KINASE YPDA"/>
    <property type="match status" value="1"/>
</dbReference>
<evidence type="ECO:0000256" key="6">
    <source>
        <dbReference type="ARBA" id="ARBA00022679"/>
    </source>
</evidence>
<evidence type="ECO:0000256" key="2">
    <source>
        <dbReference type="ARBA" id="ARBA00004651"/>
    </source>
</evidence>
<sequence>MSLRYSILLVEESHYNPVVDNDDNGYRQTKGGTRMRGWRSRSLKSTILELFIPIIILFVLAAQSVSYLLASQQLEQNAFTSIFDIVSQTKGFLNDKLTEVVSDLTVLDKDTDLASIVNSTQSPAYELQPEDHIRLHKLLDQAYVNHYPTIDSVLMYFHPGQISLFKKNDLATTIDVPLSMYQDKMSQKSLSVYQWLNLHTITNRDREQDEQRVVSVYKLYGKDLKHANGIVMLNIKEKFFKEILNNPIISPNGYLGLISEDGFMSFRHVDPKYELPEEELQKKLLHATEASGKIYIKSDHDENLLVIYDTLPINKWKLAAVVPESELLEKVSYFKYVTFTVMVILIMVAALLSNVLANFISKPIIQLTRKVNRIKEGHLDIKLDRLPNHEIGVLDRGICEMIERIKVLLVQVEEEQEKKRMAEMIALQFQIQPHFLYNTLYSIKQLCDMGETKDAGEMVTALAQFFRISISQGNEIIQIAQEMDHIRHYLYIQQMRYGDDFTYEIDLDPALGQYSIVKLTLQPLIENAIYHGIKEIRGKGHIRIYGYEDGEDAVIKVADTGAGMPSEKLSTVNACLKGGSTEGPGLGFGIMNVHKRLQLNYGSGYGLHFESEHGKGTTVTVRIRTHSLSDKEAV</sequence>
<keyword evidence="8" id="KW-0902">Two-component regulatory system</keyword>
<dbReference type="SMART" id="SM00387">
    <property type="entry name" value="HATPase_c"/>
    <property type="match status" value="1"/>
</dbReference>
<dbReference type="GO" id="GO:0005886">
    <property type="term" value="C:plasma membrane"/>
    <property type="evidence" value="ECO:0007669"/>
    <property type="project" value="UniProtKB-SubCell"/>
</dbReference>
<evidence type="ECO:0000256" key="4">
    <source>
        <dbReference type="ARBA" id="ARBA00022475"/>
    </source>
</evidence>
<evidence type="ECO:0000256" key="10">
    <source>
        <dbReference type="SAM" id="Phobius"/>
    </source>
</evidence>
<dbReference type="InterPro" id="IPR050640">
    <property type="entry name" value="Bact_2-comp_sensor_kinase"/>
</dbReference>
<dbReference type="PRINTS" id="PR00344">
    <property type="entry name" value="BCTRLSENSOR"/>
</dbReference>
<dbReference type="InterPro" id="IPR003594">
    <property type="entry name" value="HATPase_dom"/>
</dbReference>
<comment type="subcellular location">
    <subcellularLocation>
        <location evidence="2">Cell membrane</location>
        <topology evidence="2">Multi-pass membrane protein</topology>
    </subcellularLocation>
</comment>
<gene>
    <name evidence="12" type="ORF">FPZ49_04945</name>
</gene>
<keyword evidence="4" id="KW-1003">Cell membrane</keyword>
<keyword evidence="10" id="KW-1133">Transmembrane helix</keyword>
<dbReference type="Gene3D" id="1.10.287.130">
    <property type="match status" value="1"/>
</dbReference>
<dbReference type="EC" id="2.7.13.3" evidence="3"/>
<feature type="transmembrane region" description="Helical" evidence="10">
    <location>
        <begin position="336"/>
        <end position="360"/>
    </location>
</feature>
<dbReference type="InterPro" id="IPR036890">
    <property type="entry name" value="HATPase_C_sf"/>
</dbReference>
<dbReference type="AlphaFoldDB" id="A0A559KGD1"/>
<evidence type="ECO:0000313" key="12">
    <source>
        <dbReference type="EMBL" id="TVY11183.1"/>
    </source>
</evidence>
<dbReference type="InterPro" id="IPR003660">
    <property type="entry name" value="HAMP_dom"/>
</dbReference>
<dbReference type="Pfam" id="PF06580">
    <property type="entry name" value="His_kinase"/>
    <property type="match status" value="1"/>
</dbReference>
<dbReference type="Gene3D" id="3.30.565.10">
    <property type="entry name" value="Histidine kinase-like ATPase, C-terminal domain"/>
    <property type="match status" value="1"/>
</dbReference>
<protein>
    <recommendedName>
        <fullName evidence="3">histidine kinase</fullName>
        <ecNumber evidence="3">2.7.13.3</ecNumber>
    </recommendedName>
</protein>
<keyword evidence="7" id="KW-0418">Kinase</keyword>
<feature type="domain" description="HAMP" evidence="11">
    <location>
        <begin position="358"/>
        <end position="410"/>
    </location>
</feature>
<comment type="caution">
    <text evidence="12">The sequence shown here is derived from an EMBL/GenBank/DDBJ whole genome shotgun (WGS) entry which is preliminary data.</text>
</comment>
<organism evidence="12 13">
    <name type="scientific">Paenibacillus cremeus</name>
    <dbReference type="NCBI Taxonomy" id="2163881"/>
    <lineage>
        <taxon>Bacteria</taxon>
        <taxon>Bacillati</taxon>
        <taxon>Bacillota</taxon>
        <taxon>Bacilli</taxon>
        <taxon>Bacillales</taxon>
        <taxon>Paenibacillaceae</taxon>
        <taxon>Paenibacillus</taxon>
    </lineage>
</organism>
<dbReference type="GO" id="GO:0000155">
    <property type="term" value="F:phosphorelay sensor kinase activity"/>
    <property type="evidence" value="ECO:0007669"/>
    <property type="project" value="InterPro"/>
</dbReference>
<accession>A0A559KGD1</accession>
<dbReference type="EMBL" id="VNJI01000004">
    <property type="protein sequence ID" value="TVY11183.1"/>
    <property type="molecule type" value="Genomic_DNA"/>
</dbReference>
<evidence type="ECO:0000256" key="9">
    <source>
        <dbReference type="ARBA" id="ARBA00023136"/>
    </source>
</evidence>
<dbReference type="OrthoDB" id="9776552at2"/>
<name>A0A559KGD1_9BACL</name>
<dbReference type="PROSITE" id="PS50885">
    <property type="entry name" value="HAMP"/>
    <property type="match status" value="1"/>
</dbReference>
<dbReference type="CDD" id="cd06225">
    <property type="entry name" value="HAMP"/>
    <property type="match status" value="1"/>
</dbReference>
<dbReference type="Proteomes" id="UP000317036">
    <property type="component" value="Unassembled WGS sequence"/>
</dbReference>
<evidence type="ECO:0000256" key="3">
    <source>
        <dbReference type="ARBA" id="ARBA00012438"/>
    </source>
</evidence>
<keyword evidence="9 10" id="KW-0472">Membrane</keyword>
<dbReference type="PANTHER" id="PTHR34220:SF7">
    <property type="entry name" value="SENSOR HISTIDINE KINASE YPDA"/>
    <property type="match status" value="1"/>
</dbReference>
<evidence type="ECO:0000259" key="11">
    <source>
        <dbReference type="PROSITE" id="PS50885"/>
    </source>
</evidence>
<evidence type="ECO:0000256" key="1">
    <source>
        <dbReference type="ARBA" id="ARBA00000085"/>
    </source>
</evidence>
<evidence type="ECO:0000256" key="7">
    <source>
        <dbReference type="ARBA" id="ARBA00022777"/>
    </source>
</evidence>
<keyword evidence="5" id="KW-0597">Phosphoprotein</keyword>
<dbReference type="InterPro" id="IPR004358">
    <property type="entry name" value="Sig_transdc_His_kin-like_C"/>
</dbReference>
<dbReference type="Gene3D" id="3.30.450.20">
    <property type="entry name" value="PAS domain"/>
    <property type="match status" value="1"/>
</dbReference>
<dbReference type="InterPro" id="IPR010559">
    <property type="entry name" value="Sig_transdc_His_kin_internal"/>
</dbReference>
<evidence type="ECO:0000256" key="8">
    <source>
        <dbReference type="ARBA" id="ARBA00023012"/>
    </source>
</evidence>
<feature type="transmembrane region" description="Helical" evidence="10">
    <location>
        <begin position="46"/>
        <end position="70"/>
    </location>
</feature>
<evidence type="ECO:0000313" key="13">
    <source>
        <dbReference type="Proteomes" id="UP000317036"/>
    </source>
</evidence>
<dbReference type="SUPFAM" id="SSF158472">
    <property type="entry name" value="HAMP domain-like"/>
    <property type="match status" value="1"/>
</dbReference>
<reference evidence="12 13" key="1">
    <citation type="submission" date="2019-07" db="EMBL/GenBank/DDBJ databases">
        <authorList>
            <person name="Kim J."/>
        </authorList>
    </citation>
    <scope>NUCLEOTIDE SEQUENCE [LARGE SCALE GENOMIC DNA]</scope>
    <source>
        <strain evidence="12 13">JC52</strain>
    </source>
</reference>
<keyword evidence="6" id="KW-0808">Transferase</keyword>
<keyword evidence="13" id="KW-1185">Reference proteome</keyword>
<comment type="catalytic activity">
    <reaction evidence="1">
        <text>ATP + protein L-histidine = ADP + protein N-phospho-L-histidine.</text>
        <dbReference type="EC" id="2.7.13.3"/>
    </reaction>
</comment>
<evidence type="ECO:0000256" key="5">
    <source>
        <dbReference type="ARBA" id="ARBA00022553"/>
    </source>
</evidence>
<proteinExistence type="predicted"/>
<dbReference type="Pfam" id="PF02518">
    <property type="entry name" value="HATPase_c"/>
    <property type="match status" value="1"/>
</dbReference>
<dbReference type="SUPFAM" id="SSF55874">
    <property type="entry name" value="ATPase domain of HSP90 chaperone/DNA topoisomerase II/histidine kinase"/>
    <property type="match status" value="1"/>
</dbReference>
<keyword evidence="10" id="KW-0812">Transmembrane</keyword>